<reference evidence="3 4" key="1">
    <citation type="submission" date="2021-05" db="EMBL/GenBank/DDBJ databases">
        <title>Genome Assembly of Synthetic Allotetraploid Brassica napus Reveals Homoeologous Exchanges between Subgenomes.</title>
        <authorList>
            <person name="Davis J.T."/>
        </authorList>
    </citation>
    <scope>NUCLEOTIDE SEQUENCE [LARGE SCALE GENOMIC DNA]</scope>
    <source>
        <strain evidence="4">cv. Da-Ae</strain>
        <tissue evidence="3">Seedling</tissue>
    </source>
</reference>
<proteinExistence type="predicted"/>
<sequence>MRKRSARKRRAEAGPPLVPDPREEIGGEEVDVGTLGLGFVGAGFAGIREIGVGVRTAEGESAIEHRRRVGPRRSPSLFVLSEPEKRERRWYLCHYLNIIYGHRNLYLRCFGVTQPPHRNTPATIFAVTSGLASISALPFSSFAILIILLQVYETARMEFSRRVVVFNRAKIGPRGEEGSSSNQETSKRNTSSGRRWTNVLLAVNVRMYIAQVASNGRVLTWGAKVTYRESLGLYVLSKNYVPTKGSHYIAVKKALEMIKQNISSLSKSEGHDAYHFSLQLTGAPALIGNTICI</sequence>
<evidence type="ECO:0000313" key="3">
    <source>
        <dbReference type="EMBL" id="KAH0893957.1"/>
    </source>
</evidence>
<keyword evidence="2" id="KW-1133">Transmembrane helix</keyword>
<evidence type="ECO:0000313" key="4">
    <source>
        <dbReference type="Proteomes" id="UP000824890"/>
    </source>
</evidence>
<evidence type="ECO:0000256" key="1">
    <source>
        <dbReference type="SAM" id="MobiDB-lite"/>
    </source>
</evidence>
<keyword evidence="4" id="KW-1185">Reference proteome</keyword>
<gene>
    <name evidence="3" type="ORF">HID58_056386</name>
</gene>
<feature type="transmembrane region" description="Helical" evidence="2">
    <location>
        <begin position="124"/>
        <end position="152"/>
    </location>
</feature>
<keyword evidence="2" id="KW-0812">Transmembrane</keyword>
<keyword evidence="2" id="KW-0472">Membrane</keyword>
<feature type="compositionally biased region" description="Polar residues" evidence="1">
    <location>
        <begin position="178"/>
        <end position="192"/>
    </location>
</feature>
<feature type="region of interest" description="Disordered" evidence="1">
    <location>
        <begin position="1"/>
        <end position="25"/>
    </location>
</feature>
<organism evidence="3 4">
    <name type="scientific">Brassica napus</name>
    <name type="common">Rape</name>
    <dbReference type="NCBI Taxonomy" id="3708"/>
    <lineage>
        <taxon>Eukaryota</taxon>
        <taxon>Viridiplantae</taxon>
        <taxon>Streptophyta</taxon>
        <taxon>Embryophyta</taxon>
        <taxon>Tracheophyta</taxon>
        <taxon>Spermatophyta</taxon>
        <taxon>Magnoliopsida</taxon>
        <taxon>eudicotyledons</taxon>
        <taxon>Gunneridae</taxon>
        <taxon>Pentapetalae</taxon>
        <taxon>rosids</taxon>
        <taxon>malvids</taxon>
        <taxon>Brassicales</taxon>
        <taxon>Brassicaceae</taxon>
        <taxon>Brassiceae</taxon>
        <taxon>Brassica</taxon>
    </lineage>
</organism>
<name>A0ABQ8AN44_BRANA</name>
<accession>A0ABQ8AN44</accession>
<feature type="compositionally biased region" description="Basic residues" evidence="1">
    <location>
        <begin position="1"/>
        <end position="10"/>
    </location>
</feature>
<protein>
    <submittedName>
        <fullName evidence="3">Uncharacterized protein</fullName>
    </submittedName>
</protein>
<comment type="caution">
    <text evidence="3">The sequence shown here is derived from an EMBL/GenBank/DDBJ whole genome shotgun (WGS) entry which is preliminary data.</text>
</comment>
<dbReference type="Proteomes" id="UP000824890">
    <property type="component" value="Unassembled WGS sequence"/>
</dbReference>
<feature type="region of interest" description="Disordered" evidence="1">
    <location>
        <begin position="173"/>
        <end position="192"/>
    </location>
</feature>
<evidence type="ECO:0000256" key="2">
    <source>
        <dbReference type="SAM" id="Phobius"/>
    </source>
</evidence>
<dbReference type="EMBL" id="JAGKQM010000013">
    <property type="protein sequence ID" value="KAH0893957.1"/>
    <property type="molecule type" value="Genomic_DNA"/>
</dbReference>